<comment type="caution">
    <text evidence="1">The sequence shown here is derived from an EMBL/GenBank/DDBJ whole genome shotgun (WGS) entry which is preliminary data.</text>
</comment>
<reference evidence="1" key="1">
    <citation type="journal article" date="2014" name="Int. J. Syst. Evol. Microbiol.">
        <title>Complete genome sequence of Corynebacterium casei LMG S-19264T (=DSM 44701T), isolated from a smear-ripened cheese.</title>
        <authorList>
            <consortium name="US DOE Joint Genome Institute (JGI-PGF)"/>
            <person name="Walter F."/>
            <person name="Albersmeier A."/>
            <person name="Kalinowski J."/>
            <person name="Ruckert C."/>
        </authorList>
    </citation>
    <scope>NUCLEOTIDE SEQUENCE</scope>
    <source>
        <strain evidence="1">CGMCC 1.15880</strain>
    </source>
</reference>
<gene>
    <name evidence="1" type="ORF">GCM10011498_24120</name>
</gene>
<dbReference type="AlphaFoldDB" id="A0A916R0H1"/>
<proteinExistence type="predicted"/>
<name>A0A916R0H1_9RHOB</name>
<dbReference type="Proteomes" id="UP000628017">
    <property type="component" value="Unassembled WGS sequence"/>
</dbReference>
<accession>A0A916R0H1</accession>
<dbReference type="RefSeq" id="WP_188675546.1">
    <property type="nucleotide sequence ID" value="NZ_BMKA01000003.1"/>
</dbReference>
<protein>
    <submittedName>
        <fullName evidence="1">Uncharacterized protein</fullName>
    </submittedName>
</protein>
<evidence type="ECO:0000313" key="1">
    <source>
        <dbReference type="EMBL" id="GGA22511.1"/>
    </source>
</evidence>
<evidence type="ECO:0000313" key="2">
    <source>
        <dbReference type="Proteomes" id="UP000628017"/>
    </source>
</evidence>
<organism evidence="1 2">
    <name type="scientific">Neptunicoccus cionae</name>
    <dbReference type="NCBI Taxonomy" id="2035344"/>
    <lineage>
        <taxon>Bacteria</taxon>
        <taxon>Pseudomonadati</taxon>
        <taxon>Pseudomonadota</taxon>
        <taxon>Alphaproteobacteria</taxon>
        <taxon>Rhodobacterales</taxon>
        <taxon>Paracoccaceae</taxon>
        <taxon>Neptunicoccus</taxon>
    </lineage>
</organism>
<dbReference type="EMBL" id="BMKA01000003">
    <property type="protein sequence ID" value="GGA22511.1"/>
    <property type="molecule type" value="Genomic_DNA"/>
</dbReference>
<reference evidence="1" key="2">
    <citation type="submission" date="2020-09" db="EMBL/GenBank/DDBJ databases">
        <authorList>
            <person name="Sun Q."/>
            <person name="Zhou Y."/>
        </authorList>
    </citation>
    <scope>NUCLEOTIDE SEQUENCE</scope>
    <source>
        <strain evidence="1">CGMCC 1.15880</strain>
    </source>
</reference>
<keyword evidence="2" id="KW-1185">Reference proteome</keyword>
<sequence>MSKHKDFETDIPRADDTDLTYAKRLEQEGQREIYIRKALRAHFDMTIEEVIETCASLNRARGYELNVLRSRFPALTEARFAYKIAQTLTIPKDEARGWAKKIIAAEDKG</sequence>